<accession>A0A2H3C3W8</accession>
<reference evidence="2" key="1">
    <citation type="journal article" date="2017" name="Nat. Ecol. Evol.">
        <title>Genome expansion and lineage-specific genetic innovations in the forest pathogenic fungi Armillaria.</title>
        <authorList>
            <person name="Sipos G."/>
            <person name="Prasanna A.N."/>
            <person name="Walter M.C."/>
            <person name="O'Connor E."/>
            <person name="Balint B."/>
            <person name="Krizsan K."/>
            <person name="Kiss B."/>
            <person name="Hess J."/>
            <person name="Varga T."/>
            <person name="Slot J."/>
            <person name="Riley R."/>
            <person name="Boka B."/>
            <person name="Rigling D."/>
            <person name="Barry K."/>
            <person name="Lee J."/>
            <person name="Mihaltcheva S."/>
            <person name="LaButti K."/>
            <person name="Lipzen A."/>
            <person name="Waldron R."/>
            <person name="Moloney N.M."/>
            <person name="Sperisen C."/>
            <person name="Kredics L."/>
            <person name="Vagvoelgyi C."/>
            <person name="Patrignani A."/>
            <person name="Fitzpatrick D."/>
            <person name="Nagy I."/>
            <person name="Doyle S."/>
            <person name="Anderson J.B."/>
            <person name="Grigoriev I.V."/>
            <person name="Gueldener U."/>
            <person name="Muensterkoetter M."/>
            <person name="Nagy L.G."/>
        </authorList>
    </citation>
    <scope>NUCLEOTIDE SEQUENCE [LARGE SCALE GENOMIC DNA]</scope>
    <source>
        <strain evidence="2">28-4</strain>
    </source>
</reference>
<evidence type="ECO:0000313" key="2">
    <source>
        <dbReference type="Proteomes" id="UP000218334"/>
    </source>
</evidence>
<dbReference type="AlphaFoldDB" id="A0A2H3C3W8"/>
<evidence type="ECO:0000313" key="1">
    <source>
        <dbReference type="EMBL" id="PBK69996.1"/>
    </source>
</evidence>
<sequence>MDYNKFAYLAVTLSPGSYFIQSPAALANIHPLLNYAGPVGALSDVHLLGVSTKEWEKQGELVMGTLQATPGVARVDVQSMRQRSKRDET</sequence>
<dbReference type="EMBL" id="KZ293427">
    <property type="protein sequence ID" value="PBK69996.1"/>
    <property type="molecule type" value="Genomic_DNA"/>
</dbReference>
<name>A0A2H3C3W8_9AGAR</name>
<proteinExistence type="predicted"/>
<protein>
    <submittedName>
        <fullName evidence="1">Uncharacterized protein</fullName>
    </submittedName>
</protein>
<keyword evidence="2" id="KW-1185">Reference proteome</keyword>
<gene>
    <name evidence="1" type="ORF">ARMSODRAFT_956050</name>
</gene>
<organism evidence="1 2">
    <name type="scientific">Armillaria solidipes</name>
    <dbReference type="NCBI Taxonomy" id="1076256"/>
    <lineage>
        <taxon>Eukaryota</taxon>
        <taxon>Fungi</taxon>
        <taxon>Dikarya</taxon>
        <taxon>Basidiomycota</taxon>
        <taxon>Agaricomycotina</taxon>
        <taxon>Agaricomycetes</taxon>
        <taxon>Agaricomycetidae</taxon>
        <taxon>Agaricales</taxon>
        <taxon>Marasmiineae</taxon>
        <taxon>Physalacriaceae</taxon>
        <taxon>Armillaria</taxon>
    </lineage>
</organism>
<dbReference type="Proteomes" id="UP000218334">
    <property type="component" value="Unassembled WGS sequence"/>
</dbReference>